<dbReference type="Proteomes" id="UP001139502">
    <property type="component" value="Unassembled WGS sequence"/>
</dbReference>
<name>A0A9X2HDS5_9MICC</name>
<accession>A0A9X2HDS5</accession>
<dbReference type="Gene3D" id="3.90.79.10">
    <property type="entry name" value="Nucleoside Triphosphate Pyrophosphohydrolase"/>
    <property type="match status" value="1"/>
</dbReference>
<dbReference type="InterPro" id="IPR006439">
    <property type="entry name" value="HAD-SF_hydro_IA"/>
</dbReference>
<dbReference type="GO" id="GO:0005829">
    <property type="term" value="C:cytosol"/>
    <property type="evidence" value="ECO:0007669"/>
    <property type="project" value="TreeGrafter"/>
</dbReference>
<reference evidence="3" key="1">
    <citation type="submission" date="2022-06" db="EMBL/GenBank/DDBJ databases">
        <title>Rothia sp. isolated from sandalwood seedling.</title>
        <authorList>
            <person name="Tuikhar N."/>
            <person name="Kirdat K."/>
            <person name="Thorat V."/>
            <person name="Swetha P."/>
            <person name="Padma S."/>
            <person name="Sundararaj R."/>
            <person name="Yadav A."/>
        </authorList>
    </citation>
    <scope>NUCLEOTIDE SEQUENCE</scope>
    <source>
        <strain evidence="3">AR01</strain>
    </source>
</reference>
<dbReference type="Gene3D" id="1.10.150.240">
    <property type="entry name" value="Putative phosphatase, domain 2"/>
    <property type="match status" value="1"/>
</dbReference>
<dbReference type="EMBL" id="JANAFB010000021">
    <property type="protein sequence ID" value="MCP3426260.1"/>
    <property type="molecule type" value="Genomic_DNA"/>
</dbReference>
<dbReference type="NCBIfam" id="TIGR01549">
    <property type="entry name" value="HAD-SF-IA-v1"/>
    <property type="match status" value="1"/>
</dbReference>
<dbReference type="RefSeq" id="WP_254166828.1">
    <property type="nucleotide sequence ID" value="NZ_JANAFB010000021.1"/>
</dbReference>
<dbReference type="SUPFAM" id="SSF55811">
    <property type="entry name" value="Nudix"/>
    <property type="match status" value="1"/>
</dbReference>
<comment type="caution">
    <text evidence="3">The sequence shown here is derived from an EMBL/GenBank/DDBJ whole genome shotgun (WGS) entry which is preliminary data.</text>
</comment>
<dbReference type="InterPro" id="IPR023198">
    <property type="entry name" value="PGP-like_dom2"/>
</dbReference>
<dbReference type="InterPro" id="IPR041492">
    <property type="entry name" value="HAD_2"/>
</dbReference>
<dbReference type="InterPro" id="IPR036412">
    <property type="entry name" value="HAD-like_sf"/>
</dbReference>
<evidence type="ECO:0000313" key="3">
    <source>
        <dbReference type="EMBL" id="MCP3426260.1"/>
    </source>
</evidence>
<dbReference type="GO" id="GO:0008967">
    <property type="term" value="F:phosphoglycolate phosphatase activity"/>
    <property type="evidence" value="ECO:0007669"/>
    <property type="project" value="TreeGrafter"/>
</dbReference>
<dbReference type="GO" id="GO:0006281">
    <property type="term" value="P:DNA repair"/>
    <property type="evidence" value="ECO:0007669"/>
    <property type="project" value="TreeGrafter"/>
</dbReference>
<dbReference type="InterPro" id="IPR015797">
    <property type="entry name" value="NUDIX_hydrolase-like_dom_sf"/>
</dbReference>
<evidence type="ECO:0000313" key="4">
    <source>
        <dbReference type="Proteomes" id="UP001139502"/>
    </source>
</evidence>
<dbReference type="PANTHER" id="PTHR43434">
    <property type="entry name" value="PHOSPHOGLYCOLATE PHOSPHATASE"/>
    <property type="match status" value="1"/>
</dbReference>
<gene>
    <name evidence="3" type="ORF">NBM05_09650</name>
</gene>
<protein>
    <submittedName>
        <fullName evidence="3">HAD-IA family hydrolase</fullName>
    </submittedName>
</protein>
<dbReference type="InterPro" id="IPR023214">
    <property type="entry name" value="HAD_sf"/>
</dbReference>
<dbReference type="Pfam" id="PF13419">
    <property type="entry name" value="HAD_2"/>
    <property type="match status" value="1"/>
</dbReference>
<dbReference type="PROSITE" id="PS51462">
    <property type="entry name" value="NUDIX"/>
    <property type="match status" value="1"/>
</dbReference>
<dbReference type="InterPro" id="IPR020084">
    <property type="entry name" value="NUDIX_hydrolase_CS"/>
</dbReference>
<dbReference type="InterPro" id="IPR050155">
    <property type="entry name" value="HAD-like_hydrolase_sf"/>
</dbReference>
<dbReference type="CDD" id="cd04690">
    <property type="entry name" value="NUDIX_Hydrolase"/>
    <property type="match status" value="1"/>
</dbReference>
<sequence length="348" mass="37555">MAVIDKLAWICVLDGRLLVARSRGRDAFYLPGGKREEGESDAQALVREVREELGVEVAPEGLSHRLVHEAPAYGKPGVTVRMTCYEGGHEGSLGPHSEIEEIAWVTLAEADSLSGGARGVLERLVGDGLVRREAPRPRAVLFDLDDTLVDTREVKWEHARQVTRQFYGFELTDEELEASWGKPFDVMISELYRNSASLEQMRADNEALEAHYPKTEIPGAIRAVERLADAGLLLGVVTSTNTARARAQMRTIGFPLGRFATIQGADMTQRHKPDPRVFVPALERLAASGIGPASTVYVGDSAADRAAALGAGMDLIAIASSLPRDSAPAGHRPAVLASVAQLPDHLLG</sequence>
<organism evidence="3 4">
    <name type="scientific">Rothia santali</name>
    <dbReference type="NCBI Taxonomy" id="2949643"/>
    <lineage>
        <taxon>Bacteria</taxon>
        <taxon>Bacillati</taxon>
        <taxon>Actinomycetota</taxon>
        <taxon>Actinomycetes</taxon>
        <taxon>Micrococcales</taxon>
        <taxon>Micrococcaceae</taxon>
        <taxon>Rothia</taxon>
    </lineage>
</organism>
<dbReference type="PROSITE" id="PS00893">
    <property type="entry name" value="NUDIX_BOX"/>
    <property type="match status" value="1"/>
</dbReference>
<proteinExistence type="predicted"/>
<keyword evidence="4" id="KW-1185">Reference proteome</keyword>
<feature type="domain" description="Nudix hydrolase" evidence="2">
    <location>
        <begin position="1"/>
        <end position="126"/>
    </location>
</feature>
<dbReference type="SFLD" id="SFLDG01129">
    <property type="entry name" value="C1.5:_HAD__Beta-PGM__Phosphata"/>
    <property type="match status" value="1"/>
</dbReference>
<dbReference type="SFLD" id="SFLDS00003">
    <property type="entry name" value="Haloacid_Dehalogenase"/>
    <property type="match status" value="1"/>
</dbReference>
<dbReference type="Gene3D" id="3.40.50.1000">
    <property type="entry name" value="HAD superfamily/HAD-like"/>
    <property type="match status" value="1"/>
</dbReference>
<dbReference type="Pfam" id="PF00293">
    <property type="entry name" value="NUDIX"/>
    <property type="match status" value="1"/>
</dbReference>
<dbReference type="AlphaFoldDB" id="A0A9X2HDS5"/>
<evidence type="ECO:0000256" key="1">
    <source>
        <dbReference type="ARBA" id="ARBA00022801"/>
    </source>
</evidence>
<evidence type="ECO:0000259" key="2">
    <source>
        <dbReference type="PROSITE" id="PS51462"/>
    </source>
</evidence>
<dbReference type="SUPFAM" id="SSF56784">
    <property type="entry name" value="HAD-like"/>
    <property type="match status" value="1"/>
</dbReference>
<dbReference type="PANTHER" id="PTHR43434:SF1">
    <property type="entry name" value="PHOSPHOGLYCOLATE PHOSPHATASE"/>
    <property type="match status" value="1"/>
</dbReference>
<dbReference type="InterPro" id="IPR000086">
    <property type="entry name" value="NUDIX_hydrolase_dom"/>
</dbReference>
<keyword evidence="1 3" id="KW-0378">Hydrolase</keyword>